<dbReference type="OrthoDB" id="9768467at2"/>
<dbReference type="HOGENOM" id="CLU_058017_0_0_7"/>
<evidence type="ECO:0000313" key="2">
    <source>
        <dbReference type="EMBL" id="ABQ28287.1"/>
    </source>
</evidence>
<keyword evidence="3" id="KW-1185">Reference proteome</keyword>
<dbReference type="InterPro" id="IPR027417">
    <property type="entry name" value="P-loop_NTPase"/>
</dbReference>
<dbReference type="STRING" id="351605.Gura_4144"/>
<dbReference type="Pfam" id="PF13173">
    <property type="entry name" value="AAA_14"/>
    <property type="match status" value="1"/>
</dbReference>
<evidence type="ECO:0000313" key="3">
    <source>
        <dbReference type="Proteomes" id="UP000006695"/>
    </source>
</evidence>
<dbReference type="SMART" id="SM00382">
    <property type="entry name" value="AAA"/>
    <property type="match status" value="1"/>
</dbReference>
<dbReference type="AlphaFoldDB" id="A5G919"/>
<feature type="domain" description="AAA+ ATPase" evidence="1">
    <location>
        <begin position="29"/>
        <end position="146"/>
    </location>
</feature>
<organism evidence="2 3">
    <name type="scientific">Geotalea uraniireducens (strain Rf4)</name>
    <name type="common">Geobacter uraniireducens</name>
    <dbReference type="NCBI Taxonomy" id="351605"/>
    <lineage>
        <taxon>Bacteria</taxon>
        <taxon>Pseudomonadati</taxon>
        <taxon>Thermodesulfobacteriota</taxon>
        <taxon>Desulfuromonadia</taxon>
        <taxon>Geobacterales</taxon>
        <taxon>Geobacteraceae</taxon>
        <taxon>Geotalea</taxon>
    </lineage>
</organism>
<dbReference type="EMBL" id="CP000698">
    <property type="protein sequence ID" value="ABQ28287.1"/>
    <property type="molecule type" value="Genomic_DNA"/>
</dbReference>
<accession>A5G919</accession>
<evidence type="ECO:0000259" key="1">
    <source>
        <dbReference type="SMART" id="SM00382"/>
    </source>
</evidence>
<dbReference type="SUPFAM" id="SSF52540">
    <property type="entry name" value="P-loop containing nucleoside triphosphate hydrolases"/>
    <property type="match status" value="1"/>
</dbReference>
<dbReference type="RefSeq" id="WP_011940920.1">
    <property type="nucleotide sequence ID" value="NC_009483.1"/>
</dbReference>
<gene>
    <name evidence="2" type="ordered locus">Gura_4144</name>
</gene>
<protein>
    <submittedName>
        <fullName evidence="2">AAA ATPase</fullName>
    </submittedName>
</protein>
<sequence>MEYFLSEQQRLIETVSPTKRYLYDRIDWNERCLGILGARGTGKTTLMLQHIKESYGTTDKALYISVDSPYFQAHNLFEFAREFHQLGGEVLLVDEIHKYPDWSVHIKSIYDSLPDLKIVFSGSSLLQIAKQKADLSRRAIIFKLHGLSLREYINFTLKKEYPAYALEDILTRHQQIAGDVCREMKVLRQFRDYLQGGYYPFFLEGESYYKLRVREVINHILEVDLPFVNRIEARQISKIKKLLYLLAVGVPFTPNIAKLAEATDISRPRLYEYLENLQDARLLNLVRSQGRGYEVLTKPDKIYLENSNLMYAISEEVNIGSLRELFFVNQIRNAGSIHPNLIENSVELSGRGDFIVYPFRTDANSGVRQGSDEADTGRRLKAESYTFEIGGKGKGFRQISGVENSFVVADDIEVGLKNKIPLWMFGFMY</sequence>
<dbReference type="InterPro" id="IPR003593">
    <property type="entry name" value="AAA+_ATPase"/>
</dbReference>
<dbReference type="PANTHER" id="PTHR42990:SF1">
    <property type="entry name" value="AAA+ ATPASE DOMAIN-CONTAINING PROTEIN"/>
    <property type="match status" value="1"/>
</dbReference>
<proteinExistence type="predicted"/>
<dbReference type="PANTHER" id="PTHR42990">
    <property type="entry name" value="ATPASE"/>
    <property type="match status" value="1"/>
</dbReference>
<reference evidence="2 3" key="1">
    <citation type="submission" date="2007-05" db="EMBL/GenBank/DDBJ databases">
        <title>Complete sequence of Geobacter uraniireducens Rf4.</title>
        <authorList>
            <consortium name="US DOE Joint Genome Institute"/>
            <person name="Copeland A."/>
            <person name="Lucas S."/>
            <person name="Lapidus A."/>
            <person name="Barry K."/>
            <person name="Detter J.C."/>
            <person name="Glavina del Rio T."/>
            <person name="Hammon N."/>
            <person name="Israni S."/>
            <person name="Dalin E."/>
            <person name="Tice H."/>
            <person name="Pitluck S."/>
            <person name="Chertkov O."/>
            <person name="Brettin T."/>
            <person name="Bruce D."/>
            <person name="Han C."/>
            <person name="Schmutz J."/>
            <person name="Larimer F."/>
            <person name="Land M."/>
            <person name="Hauser L."/>
            <person name="Kyrpides N."/>
            <person name="Mikhailova N."/>
            <person name="Shelobolina E."/>
            <person name="Aklujkar M."/>
            <person name="Lovley D."/>
            <person name="Richardson P."/>
        </authorList>
    </citation>
    <scope>NUCLEOTIDE SEQUENCE [LARGE SCALE GENOMIC DNA]</scope>
    <source>
        <strain evidence="2 3">Rf4</strain>
    </source>
</reference>
<dbReference type="InterPro" id="IPR041682">
    <property type="entry name" value="AAA_14"/>
</dbReference>
<name>A5G919_GEOUR</name>
<dbReference type="KEGG" id="gur:Gura_4144"/>
<dbReference type="Proteomes" id="UP000006695">
    <property type="component" value="Chromosome"/>
</dbReference>